<dbReference type="PANTHER" id="PTHR32410">
    <property type="entry name" value="CYSTEINE/HISTIDINE-RICH C1 DOMAIN FAMILY PROTEIN"/>
    <property type="match status" value="1"/>
</dbReference>
<keyword evidence="3" id="KW-0863">Zinc-finger</keyword>
<evidence type="ECO:0000256" key="1">
    <source>
        <dbReference type="ARBA" id="ARBA00022723"/>
    </source>
</evidence>
<dbReference type="PANTHER" id="PTHR32410:SF153">
    <property type="entry name" value="CHP-RICH ZINC FINGER PROTEIN-LIKE-RELATED"/>
    <property type="match status" value="1"/>
</dbReference>
<evidence type="ECO:0000313" key="7">
    <source>
        <dbReference type="Proteomes" id="UP001558713"/>
    </source>
</evidence>
<dbReference type="Gene3D" id="3.30.40.10">
    <property type="entry name" value="Zinc/RING finger domain, C3HC4 (zinc finger)"/>
    <property type="match status" value="1"/>
</dbReference>
<name>A0ABD1BZD7_CARAN</name>
<proteinExistence type="predicted"/>
<dbReference type="GO" id="GO:0008270">
    <property type="term" value="F:zinc ion binding"/>
    <property type="evidence" value="ECO:0007669"/>
    <property type="project" value="UniProtKB-KW"/>
</dbReference>
<protein>
    <submittedName>
        <fullName evidence="6">Protein VACUOLELESS GAMETOPHYTES</fullName>
    </submittedName>
</protein>
<organism evidence="6 7">
    <name type="scientific">Cardamine amara subsp. amara</name>
    <dbReference type="NCBI Taxonomy" id="228776"/>
    <lineage>
        <taxon>Eukaryota</taxon>
        <taxon>Viridiplantae</taxon>
        <taxon>Streptophyta</taxon>
        <taxon>Embryophyta</taxon>
        <taxon>Tracheophyta</taxon>
        <taxon>Spermatophyta</taxon>
        <taxon>Magnoliopsida</taxon>
        <taxon>eudicotyledons</taxon>
        <taxon>Gunneridae</taxon>
        <taxon>Pentapetalae</taxon>
        <taxon>rosids</taxon>
        <taxon>malvids</taxon>
        <taxon>Brassicales</taxon>
        <taxon>Brassicaceae</taxon>
        <taxon>Cardamineae</taxon>
        <taxon>Cardamine</taxon>
    </lineage>
</organism>
<dbReference type="Proteomes" id="UP001558713">
    <property type="component" value="Unassembled WGS sequence"/>
</dbReference>
<comment type="caution">
    <text evidence="6">The sequence shown here is derived from an EMBL/GenBank/DDBJ whole genome shotgun (WGS) entry which is preliminary data.</text>
</comment>
<sequence>MDSESELISLITQLLFPDQDFDSKMLSLVSQVIYLVWSIDLNSEPKPESEFMSLITQAISIFYPIDSHPKPLQELFLLFTQTISFLYSIDLDSQPTPVQEFVSLAKNLSQEISLANSMDSDWNSKNVEDTIEEILAIEPEPELLSLIYQIFSLVILMKSKSEKFVSLCPQLQVTLENGKFHVSEEVPRSHYGKWECLPGNWVNVNFKGEDAKHFYCKGCKGKNHEEYKKVPVEIKHYLHRKHSLRLVLRKDIKTRECYCCDEDLLEVFYYCLPCDFAMNVDCAKKPLVLSIDHPKWHEHSLVPFPRQAFLTCNLCALADESSLIYMCPPCDFVVHQKCINLPLVIRISRHQHRISFTSSFDQGDWFCGICRRKIDNDYGGYSCIKDGCSYVAHSRCATQRNVWDGKELEGEPEEEEAIEDIEPFVRISDGIIEHFSHQHHHLKIDENTDREYEEHRECQACITPIYFGNFYTCMQCDFILHEKCANLSRKIHHPIHPHLLTLEDKNLVKPGIKCSACPWFCTVGFFYNCSKEGCDFKLNVQCATISEPLVHESHIHPLFLTSKPEEELRLCSVCNKTQKRKTNETFNCLECDFALCFGCATLPQKARYKHDKHVLPLSYGKEASTMTYWCEVCEGKINPKKGLYMCDEYCCVTLHIECLLGRDFYMKPGSHINTALGKANVLLNNHHMSRPICLFCEKRCPDKTVLQLDLSIFAGSFFCSLLCVHKSAETSDIWLKQRKLTRENEQVKL</sequence>
<evidence type="ECO:0000259" key="5">
    <source>
        <dbReference type="SMART" id="SM00249"/>
    </source>
</evidence>
<dbReference type="Pfam" id="PF22926">
    <property type="entry name" value="C1-like_CT"/>
    <property type="match status" value="1"/>
</dbReference>
<dbReference type="SUPFAM" id="SSF57889">
    <property type="entry name" value="Cysteine-rich domain"/>
    <property type="match status" value="4"/>
</dbReference>
<keyword evidence="2" id="KW-0677">Repeat</keyword>
<evidence type="ECO:0000256" key="2">
    <source>
        <dbReference type="ARBA" id="ARBA00022737"/>
    </source>
</evidence>
<feature type="domain" description="Zinc finger PHD-type" evidence="5">
    <location>
        <begin position="457"/>
        <end position="518"/>
    </location>
</feature>
<dbReference type="InterPro" id="IPR001965">
    <property type="entry name" value="Znf_PHD"/>
</dbReference>
<feature type="domain" description="Zinc finger PHD-type" evidence="5">
    <location>
        <begin position="311"/>
        <end position="371"/>
    </location>
</feature>
<dbReference type="InterPro" id="IPR054483">
    <property type="entry name" value="DC1-like_CT"/>
</dbReference>
<feature type="domain" description="Zinc finger PHD-type" evidence="5">
    <location>
        <begin position="570"/>
        <end position="634"/>
    </location>
</feature>
<dbReference type="InterPro" id="IPR013083">
    <property type="entry name" value="Znf_RING/FYVE/PHD"/>
</dbReference>
<gene>
    <name evidence="6" type="ORF">V5N11_003692</name>
</gene>
<evidence type="ECO:0000313" key="6">
    <source>
        <dbReference type="EMBL" id="KAL1222429.1"/>
    </source>
</evidence>
<dbReference type="EMBL" id="JBANAX010000096">
    <property type="protein sequence ID" value="KAL1222429.1"/>
    <property type="molecule type" value="Genomic_DNA"/>
</dbReference>
<dbReference type="AlphaFoldDB" id="A0ABD1BZD7"/>
<dbReference type="InterPro" id="IPR053192">
    <property type="entry name" value="Vacuole_Formation_Reg"/>
</dbReference>
<keyword evidence="7" id="KW-1185">Reference proteome</keyword>
<evidence type="ECO:0000256" key="4">
    <source>
        <dbReference type="ARBA" id="ARBA00022833"/>
    </source>
</evidence>
<evidence type="ECO:0000256" key="3">
    <source>
        <dbReference type="ARBA" id="ARBA00022771"/>
    </source>
</evidence>
<dbReference type="SMART" id="SM00249">
    <property type="entry name" value="PHD"/>
    <property type="match status" value="3"/>
</dbReference>
<keyword evidence="4" id="KW-0862">Zinc</keyword>
<dbReference type="InterPro" id="IPR004146">
    <property type="entry name" value="DC1"/>
</dbReference>
<keyword evidence="1" id="KW-0479">Metal-binding</keyword>
<dbReference type="InterPro" id="IPR046349">
    <property type="entry name" value="C1-like_sf"/>
</dbReference>
<accession>A0ABD1BZD7</accession>
<dbReference type="Pfam" id="PF03107">
    <property type="entry name" value="C1_2"/>
    <property type="match status" value="7"/>
</dbReference>
<reference evidence="6 7" key="1">
    <citation type="submission" date="2024-04" db="EMBL/GenBank/DDBJ databases">
        <title>Genome assembly C_amara_ONT_v2.</title>
        <authorList>
            <person name="Yant L."/>
            <person name="Moore C."/>
            <person name="Slenker M."/>
        </authorList>
    </citation>
    <scope>NUCLEOTIDE SEQUENCE [LARGE SCALE GENOMIC DNA]</scope>
    <source>
        <tissue evidence="6">Leaf</tissue>
    </source>
</reference>